<name>A0A1S3DTF0_DIACI</name>
<dbReference type="PANTHER" id="PTHR19139:SF270">
    <property type="entry name" value="ENTOMOGLYCEROPORIN 1-RELATED"/>
    <property type="match status" value="1"/>
</dbReference>
<dbReference type="PaxDb" id="121845-A0A1S3DTF0"/>
<keyword evidence="10" id="KW-1185">Reference proteome</keyword>
<dbReference type="PRINTS" id="PR00783">
    <property type="entry name" value="MINTRINSICP"/>
</dbReference>
<evidence type="ECO:0000256" key="8">
    <source>
        <dbReference type="SAM" id="MobiDB-lite"/>
    </source>
</evidence>
<dbReference type="InterPro" id="IPR022357">
    <property type="entry name" value="MIP_CS"/>
</dbReference>
<dbReference type="PANTHER" id="PTHR19139">
    <property type="entry name" value="AQUAPORIN TRANSPORTER"/>
    <property type="match status" value="1"/>
</dbReference>
<reference evidence="11" key="1">
    <citation type="submission" date="2025-08" db="UniProtKB">
        <authorList>
            <consortium name="RefSeq"/>
        </authorList>
    </citation>
    <scope>IDENTIFICATION</scope>
</reference>
<feature type="region of interest" description="Disordered" evidence="8">
    <location>
        <begin position="218"/>
        <end position="237"/>
    </location>
</feature>
<dbReference type="SUPFAM" id="SSF81338">
    <property type="entry name" value="Aquaporin-like"/>
    <property type="match status" value="1"/>
</dbReference>
<evidence type="ECO:0000256" key="9">
    <source>
        <dbReference type="SAM" id="Phobius"/>
    </source>
</evidence>
<comment type="subcellular location">
    <subcellularLocation>
        <location evidence="1">Membrane</location>
        <topology evidence="1">Multi-pass membrane protein</topology>
    </subcellularLocation>
</comment>
<organism evidence="10 11">
    <name type="scientific">Diaphorina citri</name>
    <name type="common">Asian citrus psyllid</name>
    <dbReference type="NCBI Taxonomy" id="121845"/>
    <lineage>
        <taxon>Eukaryota</taxon>
        <taxon>Metazoa</taxon>
        <taxon>Ecdysozoa</taxon>
        <taxon>Arthropoda</taxon>
        <taxon>Hexapoda</taxon>
        <taxon>Insecta</taxon>
        <taxon>Pterygota</taxon>
        <taxon>Neoptera</taxon>
        <taxon>Paraneoptera</taxon>
        <taxon>Hemiptera</taxon>
        <taxon>Sternorrhyncha</taxon>
        <taxon>Psylloidea</taxon>
        <taxon>Psyllidae</taxon>
        <taxon>Diaphorininae</taxon>
        <taxon>Diaphorina</taxon>
    </lineage>
</organism>
<dbReference type="AlphaFoldDB" id="A0A1S3DTF0"/>
<feature type="transmembrane region" description="Helical" evidence="9">
    <location>
        <begin position="190"/>
        <end position="211"/>
    </location>
</feature>
<dbReference type="InterPro" id="IPR034294">
    <property type="entry name" value="Aquaporin_transptr"/>
</dbReference>
<evidence type="ECO:0000256" key="7">
    <source>
        <dbReference type="RuleBase" id="RU000477"/>
    </source>
</evidence>
<feature type="transmembrane region" description="Helical" evidence="9">
    <location>
        <begin position="119"/>
        <end position="138"/>
    </location>
</feature>
<dbReference type="KEGG" id="dci:103524046"/>
<proteinExistence type="inferred from homology"/>
<evidence type="ECO:0000313" key="11">
    <source>
        <dbReference type="RefSeq" id="XP_008487274.2"/>
    </source>
</evidence>
<keyword evidence="6 9" id="KW-0472">Membrane</keyword>
<evidence type="ECO:0000256" key="2">
    <source>
        <dbReference type="ARBA" id="ARBA00006175"/>
    </source>
</evidence>
<accession>A0A1S3DTF0</accession>
<dbReference type="InterPro" id="IPR023271">
    <property type="entry name" value="Aquaporin-like"/>
</dbReference>
<dbReference type="GeneID" id="103524046"/>
<evidence type="ECO:0000256" key="3">
    <source>
        <dbReference type="ARBA" id="ARBA00022448"/>
    </source>
</evidence>
<dbReference type="PROSITE" id="PS00221">
    <property type="entry name" value="MIP"/>
    <property type="match status" value="1"/>
</dbReference>
<feature type="transmembrane region" description="Helical" evidence="9">
    <location>
        <begin position="150"/>
        <end position="170"/>
    </location>
</feature>
<dbReference type="GO" id="GO:0015267">
    <property type="term" value="F:channel activity"/>
    <property type="evidence" value="ECO:0007669"/>
    <property type="project" value="InterPro"/>
</dbReference>
<dbReference type="STRING" id="121845.A0A1S3DTF0"/>
<comment type="similarity">
    <text evidence="2 7">Belongs to the MIP/aquaporin (TC 1.A.8) family.</text>
</comment>
<dbReference type="GO" id="GO:0005886">
    <property type="term" value="C:plasma membrane"/>
    <property type="evidence" value="ECO:0007669"/>
    <property type="project" value="TreeGrafter"/>
</dbReference>
<dbReference type="Proteomes" id="UP000079169">
    <property type="component" value="Unplaced"/>
</dbReference>
<feature type="transmembrane region" description="Helical" evidence="9">
    <location>
        <begin position="66"/>
        <end position="87"/>
    </location>
</feature>
<evidence type="ECO:0000256" key="6">
    <source>
        <dbReference type="ARBA" id="ARBA00023136"/>
    </source>
</evidence>
<keyword evidence="4 7" id="KW-0812">Transmembrane</keyword>
<feature type="transmembrane region" description="Helical" evidence="9">
    <location>
        <begin position="25"/>
        <end position="45"/>
    </location>
</feature>
<dbReference type="InterPro" id="IPR000425">
    <property type="entry name" value="MIP"/>
</dbReference>
<keyword evidence="5 9" id="KW-1133">Transmembrane helix</keyword>
<keyword evidence="3 7" id="KW-0813">Transport</keyword>
<dbReference type="RefSeq" id="XP_008487274.2">
    <property type="nucleotide sequence ID" value="XM_008489052.3"/>
</dbReference>
<evidence type="ECO:0000256" key="1">
    <source>
        <dbReference type="ARBA" id="ARBA00004141"/>
    </source>
</evidence>
<gene>
    <name evidence="11" type="primary">LOC103524046</name>
</gene>
<dbReference type="Pfam" id="PF00230">
    <property type="entry name" value="MIP"/>
    <property type="match status" value="1"/>
</dbReference>
<sequence length="237" mass="25449">MLMFFGCMSLVQGFSQTPIPSMQPGLMFGFVVSTVICIFGHISGAHLNPSVSVSAFLLEMITMVELVLYVCSQVLGCLIGVGLVNIITPEEILFPVSSAGLSNGFCTTVPHASLTTVQAFLAEFFSTSLLVFTCCGVWDSRNAKFGDSVAIKFALVIALCSITVGPYTGASMNPARSLAPAIYSNVWTAHWIYWVAPILGSIVSTLLYKYVFSKDHDGKNRPEQLSPADVESSVPIN</sequence>
<evidence type="ECO:0000256" key="5">
    <source>
        <dbReference type="ARBA" id="ARBA00022989"/>
    </source>
</evidence>
<protein>
    <submittedName>
        <fullName evidence="11">Aquaporin-4-like</fullName>
    </submittedName>
</protein>
<evidence type="ECO:0000313" key="10">
    <source>
        <dbReference type="Proteomes" id="UP000079169"/>
    </source>
</evidence>
<evidence type="ECO:0000256" key="4">
    <source>
        <dbReference type="ARBA" id="ARBA00022692"/>
    </source>
</evidence>
<dbReference type="Gene3D" id="1.20.1080.10">
    <property type="entry name" value="Glycerol uptake facilitator protein"/>
    <property type="match status" value="1"/>
</dbReference>